<dbReference type="RefSeq" id="XP_033578527.1">
    <property type="nucleotide sequence ID" value="XM_033721954.1"/>
</dbReference>
<dbReference type="EMBL" id="MU003698">
    <property type="protein sequence ID" value="KAF2811563.1"/>
    <property type="molecule type" value="Genomic_DNA"/>
</dbReference>
<feature type="compositionally biased region" description="Low complexity" evidence="1">
    <location>
        <begin position="159"/>
        <end position="184"/>
    </location>
</feature>
<dbReference type="Proteomes" id="UP000504636">
    <property type="component" value="Unplaced"/>
</dbReference>
<dbReference type="AlphaFoldDB" id="A0A6A6YT67"/>
<feature type="region of interest" description="Disordered" evidence="1">
    <location>
        <begin position="1"/>
        <end position="95"/>
    </location>
</feature>
<reference evidence="4" key="3">
    <citation type="submission" date="2025-04" db="UniProtKB">
        <authorList>
            <consortium name="RefSeq"/>
        </authorList>
    </citation>
    <scope>IDENTIFICATION</scope>
    <source>
        <strain evidence="4">CBS 304.34</strain>
    </source>
</reference>
<feature type="compositionally biased region" description="Low complexity" evidence="1">
    <location>
        <begin position="54"/>
        <end position="67"/>
    </location>
</feature>
<sequence>MPSGSSSTIPPGFPHDVSMSERHNMRPPRPKQAKVLGRELPTYHQSHTDVPMNSTSQSAEESAQTESLANSSDTAVSPARADAHRSQPNPAISMSDILPPAVFQGLGFTVEKYVKDAVSKRKDPSATQFQMNLTSNTGVDEYFSAVSAQNGVFTGTTTPESTPHASSGSSSPKSTPSSATTPPSYGHLPEGEQCIDVLDLETSRSDVRQGSSSSSPPAIKTAHYIYSVDWLQPKSEDELRLMGLVGATPPHSQQSGSNSSAPIYDPPKVIEKEPEAQPPLVCSRCPVLEAERDKQRKKAHKFFKHAERHLKNSIELEDQVANLKHNLEEGYYSEKDGKMSVGELTFAEKKEGIVKVVTKYREQLFQRGAEVRDLRLQLFEQNEQLSKMSQEKGKQEEMIAELWEQLRQRDIGGSSKTGLIFNAAPRPADGGSLIFGNLPIVAEYIGMAMGSDTDSEDEMTGYENDTTSLTSEEGKVADAEPEEEIAEDVGKTIKETPENSDLSVSVTFPDVIQPNITQHETPAPVPQDTDSQSEKHEAPADLITSRSIVHANTGNCSMSRNNLASTYSTSYASSPSVSPHSDYKTLRSNQALASAPVLTTIVEEPECPYSPSIHNSTPVVPFFTKNDHQPQAALADLNADSVAEEDFSMASEIVRTTIGNNIRPEDTIFDPFRASYATEIKAERPVAADLIADPVPDEGYAMSFNTTRHTATYNTFSFDPFKTTIRTMRPASIANERLRPFHTERAGHLGTACAAPIDGGQPSTTGSGRTGGVRFAGPASSFLQQAPLALSTAWGALPPTGSYLPSKSRFF</sequence>
<feature type="region of interest" description="Disordered" evidence="1">
    <location>
        <begin position="451"/>
        <end position="484"/>
    </location>
</feature>
<proteinExistence type="predicted"/>
<accession>A0A6A6YT67</accession>
<evidence type="ECO:0000256" key="1">
    <source>
        <dbReference type="SAM" id="MobiDB-lite"/>
    </source>
</evidence>
<dbReference type="OrthoDB" id="10640470at2759"/>
<reference evidence="4" key="2">
    <citation type="submission" date="2020-04" db="EMBL/GenBank/DDBJ databases">
        <authorList>
            <consortium name="NCBI Genome Project"/>
        </authorList>
    </citation>
    <scope>NUCLEOTIDE SEQUENCE</scope>
    <source>
        <strain evidence="4">CBS 304.34</strain>
    </source>
</reference>
<protein>
    <submittedName>
        <fullName evidence="2 4">Uncharacterized protein</fullName>
    </submittedName>
</protein>
<evidence type="ECO:0000313" key="2">
    <source>
        <dbReference type="EMBL" id="KAF2811563.1"/>
    </source>
</evidence>
<gene>
    <name evidence="2 4" type="ORF">BDZ99DRAFT_475105</name>
</gene>
<feature type="region of interest" description="Disordered" evidence="1">
    <location>
        <begin position="516"/>
        <end position="540"/>
    </location>
</feature>
<name>A0A6A6YT67_9PEZI</name>
<feature type="region of interest" description="Disordered" evidence="1">
    <location>
        <begin position="153"/>
        <end position="190"/>
    </location>
</feature>
<dbReference type="GeneID" id="54462847"/>
<organism evidence="2">
    <name type="scientific">Mytilinidion resinicola</name>
    <dbReference type="NCBI Taxonomy" id="574789"/>
    <lineage>
        <taxon>Eukaryota</taxon>
        <taxon>Fungi</taxon>
        <taxon>Dikarya</taxon>
        <taxon>Ascomycota</taxon>
        <taxon>Pezizomycotina</taxon>
        <taxon>Dothideomycetes</taxon>
        <taxon>Pleosporomycetidae</taxon>
        <taxon>Mytilinidiales</taxon>
        <taxon>Mytilinidiaceae</taxon>
        <taxon>Mytilinidion</taxon>
    </lineage>
</organism>
<evidence type="ECO:0000313" key="3">
    <source>
        <dbReference type="Proteomes" id="UP000504636"/>
    </source>
</evidence>
<keyword evidence="3" id="KW-1185">Reference proteome</keyword>
<evidence type="ECO:0000313" key="4">
    <source>
        <dbReference type="RefSeq" id="XP_033578527.1"/>
    </source>
</evidence>
<reference evidence="2 4" key="1">
    <citation type="journal article" date="2020" name="Stud. Mycol.">
        <title>101 Dothideomycetes genomes: a test case for predicting lifestyles and emergence of pathogens.</title>
        <authorList>
            <person name="Haridas S."/>
            <person name="Albert R."/>
            <person name="Binder M."/>
            <person name="Bloem J."/>
            <person name="Labutti K."/>
            <person name="Salamov A."/>
            <person name="Andreopoulos B."/>
            <person name="Baker S."/>
            <person name="Barry K."/>
            <person name="Bills G."/>
            <person name="Bluhm B."/>
            <person name="Cannon C."/>
            <person name="Castanera R."/>
            <person name="Culley D."/>
            <person name="Daum C."/>
            <person name="Ezra D."/>
            <person name="Gonzalez J."/>
            <person name="Henrissat B."/>
            <person name="Kuo A."/>
            <person name="Liang C."/>
            <person name="Lipzen A."/>
            <person name="Lutzoni F."/>
            <person name="Magnuson J."/>
            <person name="Mondo S."/>
            <person name="Nolan M."/>
            <person name="Ohm R."/>
            <person name="Pangilinan J."/>
            <person name="Park H.-J."/>
            <person name="Ramirez L."/>
            <person name="Alfaro M."/>
            <person name="Sun H."/>
            <person name="Tritt A."/>
            <person name="Yoshinaga Y."/>
            <person name="Zwiers L.-H."/>
            <person name="Turgeon B."/>
            <person name="Goodwin S."/>
            <person name="Spatafora J."/>
            <person name="Crous P."/>
            <person name="Grigoriev I."/>
        </authorList>
    </citation>
    <scope>NUCLEOTIDE SEQUENCE</scope>
    <source>
        <strain evidence="2 4">CBS 304.34</strain>
    </source>
</reference>